<name>A0A9K3JPB5_HELAN</name>
<evidence type="ECO:0000313" key="2">
    <source>
        <dbReference type="EMBL" id="KAF5819238.1"/>
    </source>
</evidence>
<evidence type="ECO:0000313" key="3">
    <source>
        <dbReference type="Proteomes" id="UP000215914"/>
    </source>
</evidence>
<dbReference type="AlphaFoldDB" id="A0A9K3JPB5"/>
<dbReference type="GO" id="GO:0005737">
    <property type="term" value="C:cytoplasm"/>
    <property type="evidence" value="ECO:0000318"/>
    <property type="project" value="GO_Central"/>
</dbReference>
<dbReference type="OrthoDB" id="5835829at2759"/>
<gene>
    <name evidence="2" type="ORF">HanXRQr2_Chr02g0075391</name>
</gene>
<reference evidence="2" key="2">
    <citation type="submission" date="2020-06" db="EMBL/GenBank/DDBJ databases">
        <title>Helianthus annuus Genome sequencing and assembly Release 2.</title>
        <authorList>
            <person name="Gouzy J."/>
            <person name="Langlade N."/>
            <person name="Munos S."/>
        </authorList>
    </citation>
    <scope>NUCLEOTIDE SEQUENCE</scope>
    <source>
        <tissue evidence="2">Leaves</tissue>
    </source>
</reference>
<dbReference type="Proteomes" id="UP000215914">
    <property type="component" value="Unassembled WGS sequence"/>
</dbReference>
<evidence type="ECO:0000256" key="1">
    <source>
        <dbReference type="ARBA" id="ARBA00009995"/>
    </source>
</evidence>
<dbReference type="Gramene" id="mRNA:HanXRQr2_Chr02g0075391">
    <property type="protein sequence ID" value="CDS:HanXRQr2_Chr02g0075391.1"/>
    <property type="gene ID" value="HanXRQr2_Chr02g0075391"/>
</dbReference>
<proteinExistence type="inferred from homology"/>
<dbReference type="EMBL" id="MNCJ02000317">
    <property type="protein sequence ID" value="KAF5819238.1"/>
    <property type="molecule type" value="Genomic_DNA"/>
</dbReference>
<reference evidence="2" key="1">
    <citation type="journal article" date="2017" name="Nature">
        <title>The sunflower genome provides insights into oil metabolism, flowering and Asterid evolution.</title>
        <authorList>
            <person name="Badouin H."/>
            <person name="Gouzy J."/>
            <person name="Grassa C.J."/>
            <person name="Murat F."/>
            <person name="Staton S.E."/>
            <person name="Cottret L."/>
            <person name="Lelandais-Briere C."/>
            <person name="Owens G.L."/>
            <person name="Carrere S."/>
            <person name="Mayjonade B."/>
            <person name="Legrand L."/>
            <person name="Gill N."/>
            <person name="Kane N.C."/>
            <person name="Bowers J.E."/>
            <person name="Hubner S."/>
            <person name="Bellec A."/>
            <person name="Berard A."/>
            <person name="Berges H."/>
            <person name="Blanchet N."/>
            <person name="Boniface M.C."/>
            <person name="Brunel D."/>
            <person name="Catrice O."/>
            <person name="Chaidir N."/>
            <person name="Claudel C."/>
            <person name="Donnadieu C."/>
            <person name="Faraut T."/>
            <person name="Fievet G."/>
            <person name="Helmstetter N."/>
            <person name="King M."/>
            <person name="Knapp S.J."/>
            <person name="Lai Z."/>
            <person name="Le Paslier M.C."/>
            <person name="Lippi Y."/>
            <person name="Lorenzon L."/>
            <person name="Mandel J.R."/>
            <person name="Marage G."/>
            <person name="Marchand G."/>
            <person name="Marquand E."/>
            <person name="Bret-Mestries E."/>
            <person name="Morien E."/>
            <person name="Nambeesan S."/>
            <person name="Nguyen T."/>
            <person name="Pegot-Espagnet P."/>
            <person name="Pouilly N."/>
            <person name="Raftis F."/>
            <person name="Sallet E."/>
            <person name="Schiex T."/>
            <person name="Thomas J."/>
            <person name="Vandecasteele C."/>
            <person name="Vares D."/>
            <person name="Vear F."/>
            <person name="Vautrin S."/>
            <person name="Crespi M."/>
            <person name="Mangin B."/>
            <person name="Burke J.M."/>
            <person name="Salse J."/>
            <person name="Munos S."/>
            <person name="Vincourt P."/>
            <person name="Rieseberg L.H."/>
            <person name="Langlade N.B."/>
        </authorList>
    </citation>
    <scope>NUCLEOTIDE SEQUENCE</scope>
    <source>
        <tissue evidence="2">Leaves</tissue>
    </source>
</reference>
<dbReference type="PANTHER" id="PTHR11926">
    <property type="entry name" value="GLUCOSYL/GLUCURONOSYL TRANSFERASES"/>
    <property type="match status" value="1"/>
</dbReference>
<comment type="caution">
    <text evidence="2">The sequence shown here is derived from an EMBL/GenBank/DDBJ whole genome shotgun (WGS) entry which is preliminary data.</text>
</comment>
<dbReference type="PANTHER" id="PTHR11926:SF1561">
    <property type="entry name" value="CYTOKININ 7-BETA-GLUCOSYLTRANSFERASE"/>
    <property type="match status" value="1"/>
</dbReference>
<dbReference type="GO" id="GO:0080043">
    <property type="term" value="F:quercetin 3-O-glucosyltransferase activity"/>
    <property type="evidence" value="ECO:0000318"/>
    <property type="project" value="GO_Central"/>
</dbReference>
<organism evidence="2 3">
    <name type="scientific">Helianthus annuus</name>
    <name type="common">Common sunflower</name>
    <dbReference type="NCBI Taxonomy" id="4232"/>
    <lineage>
        <taxon>Eukaryota</taxon>
        <taxon>Viridiplantae</taxon>
        <taxon>Streptophyta</taxon>
        <taxon>Embryophyta</taxon>
        <taxon>Tracheophyta</taxon>
        <taxon>Spermatophyta</taxon>
        <taxon>Magnoliopsida</taxon>
        <taxon>eudicotyledons</taxon>
        <taxon>Gunneridae</taxon>
        <taxon>Pentapetalae</taxon>
        <taxon>asterids</taxon>
        <taxon>campanulids</taxon>
        <taxon>Asterales</taxon>
        <taxon>Asteraceae</taxon>
        <taxon>Asteroideae</taxon>
        <taxon>Heliantheae alliance</taxon>
        <taxon>Heliantheae</taxon>
        <taxon>Helianthus</taxon>
    </lineage>
</organism>
<keyword evidence="3" id="KW-1185">Reference proteome</keyword>
<dbReference type="Gene3D" id="3.40.50.2000">
    <property type="entry name" value="Glycogen Phosphorylase B"/>
    <property type="match status" value="1"/>
</dbReference>
<dbReference type="SUPFAM" id="SSF53756">
    <property type="entry name" value="UDP-Glycosyltransferase/glycogen phosphorylase"/>
    <property type="match status" value="1"/>
</dbReference>
<sequence length="265" mass="29770">MAKLTKIAMNNKALVLFPLPFQGHINPMLQLANILYTKGFKIIIIHTNFNSPNPSNYPQFTFKSISDGLSTSKDKSLNLDTTNHAINFMNKSCIDPFAVCLAKLLEVEPVACLISDALWHFTQSITDRLKLKRIVLRTSSMSCIPLYAALVLGEKSYYKTTIKEELALMTKMDIEKIYKGGLEKAKAELICNMINETKAASGIIFNTFKELEEPAFLAISQVFQIPSFAIGPFHTYFPASHSSLIEQDRSSISWLVLTEFIIYPS</sequence>
<accession>A0A9K3JPB5</accession>
<comment type="similarity">
    <text evidence="1">Belongs to the UDP-glycosyltransferase family.</text>
</comment>
<protein>
    <recommendedName>
        <fullName evidence="4">UDP-glucuronosyl/UDP-glucosyltransferase</fullName>
    </recommendedName>
</protein>
<dbReference type="GO" id="GO:0080044">
    <property type="term" value="F:quercetin 7-O-glucosyltransferase activity"/>
    <property type="evidence" value="ECO:0000318"/>
    <property type="project" value="GO_Central"/>
</dbReference>
<dbReference type="FunFam" id="3.40.50.2000:FF:000120">
    <property type="entry name" value="UDP-glycosyltransferase 76C1"/>
    <property type="match status" value="1"/>
</dbReference>
<evidence type="ECO:0008006" key="4">
    <source>
        <dbReference type="Google" id="ProtNLM"/>
    </source>
</evidence>